<proteinExistence type="predicted"/>
<comment type="caution">
    <text evidence="2">The sequence shown here is derived from an EMBL/GenBank/DDBJ whole genome shotgun (WGS) entry which is preliminary data.</text>
</comment>
<accession>A0AAN6WP62</accession>
<keyword evidence="1" id="KW-0732">Signal</keyword>
<dbReference type="EMBL" id="MU864448">
    <property type="protein sequence ID" value="KAK4185489.1"/>
    <property type="molecule type" value="Genomic_DNA"/>
</dbReference>
<reference evidence="2" key="2">
    <citation type="submission" date="2023-05" db="EMBL/GenBank/DDBJ databases">
        <authorList>
            <consortium name="Lawrence Berkeley National Laboratory"/>
            <person name="Steindorff A."/>
            <person name="Hensen N."/>
            <person name="Bonometti L."/>
            <person name="Westerberg I."/>
            <person name="Brannstrom I.O."/>
            <person name="Guillou S."/>
            <person name="Cros-Aarteil S."/>
            <person name="Calhoun S."/>
            <person name="Haridas S."/>
            <person name="Kuo A."/>
            <person name="Mondo S."/>
            <person name="Pangilinan J."/>
            <person name="Riley R."/>
            <person name="Labutti K."/>
            <person name="Andreopoulos B."/>
            <person name="Lipzen A."/>
            <person name="Chen C."/>
            <person name="Yanf M."/>
            <person name="Daum C."/>
            <person name="Ng V."/>
            <person name="Clum A."/>
            <person name="Ohm R."/>
            <person name="Martin F."/>
            <person name="Silar P."/>
            <person name="Natvig D."/>
            <person name="Lalanne C."/>
            <person name="Gautier V."/>
            <person name="Ament-Velasquez S.L."/>
            <person name="Kruys A."/>
            <person name="Hutchinson M.I."/>
            <person name="Powell A.J."/>
            <person name="Barry K."/>
            <person name="Miller A.N."/>
            <person name="Grigoriev I.V."/>
            <person name="Debuchy R."/>
            <person name="Gladieux P."/>
            <person name="Thoren M.H."/>
            <person name="Johannesson H."/>
        </authorList>
    </citation>
    <scope>NUCLEOTIDE SEQUENCE</scope>
    <source>
        <strain evidence="2">PSN309</strain>
    </source>
</reference>
<dbReference type="Proteomes" id="UP001302126">
    <property type="component" value="Unassembled WGS sequence"/>
</dbReference>
<reference evidence="2" key="1">
    <citation type="journal article" date="2023" name="Mol. Phylogenet. Evol.">
        <title>Genome-scale phylogeny and comparative genomics of the fungal order Sordariales.</title>
        <authorList>
            <person name="Hensen N."/>
            <person name="Bonometti L."/>
            <person name="Westerberg I."/>
            <person name="Brannstrom I.O."/>
            <person name="Guillou S."/>
            <person name="Cros-Aarteil S."/>
            <person name="Calhoun S."/>
            <person name="Haridas S."/>
            <person name="Kuo A."/>
            <person name="Mondo S."/>
            <person name="Pangilinan J."/>
            <person name="Riley R."/>
            <person name="LaButti K."/>
            <person name="Andreopoulos B."/>
            <person name="Lipzen A."/>
            <person name="Chen C."/>
            <person name="Yan M."/>
            <person name="Daum C."/>
            <person name="Ng V."/>
            <person name="Clum A."/>
            <person name="Steindorff A."/>
            <person name="Ohm R.A."/>
            <person name="Martin F."/>
            <person name="Silar P."/>
            <person name="Natvig D.O."/>
            <person name="Lalanne C."/>
            <person name="Gautier V."/>
            <person name="Ament-Velasquez S.L."/>
            <person name="Kruys A."/>
            <person name="Hutchinson M.I."/>
            <person name="Powell A.J."/>
            <person name="Barry K."/>
            <person name="Miller A.N."/>
            <person name="Grigoriev I.V."/>
            <person name="Debuchy R."/>
            <person name="Gladieux P."/>
            <person name="Hiltunen Thoren M."/>
            <person name="Johannesson H."/>
        </authorList>
    </citation>
    <scope>NUCLEOTIDE SEQUENCE</scope>
    <source>
        <strain evidence="2">PSN309</strain>
    </source>
</reference>
<organism evidence="2 3">
    <name type="scientific">Podospora australis</name>
    <dbReference type="NCBI Taxonomy" id="1536484"/>
    <lineage>
        <taxon>Eukaryota</taxon>
        <taxon>Fungi</taxon>
        <taxon>Dikarya</taxon>
        <taxon>Ascomycota</taxon>
        <taxon>Pezizomycotina</taxon>
        <taxon>Sordariomycetes</taxon>
        <taxon>Sordariomycetidae</taxon>
        <taxon>Sordariales</taxon>
        <taxon>Podosporaceae</taxon>
        <taxon>Podospora</taxon>
    </lineage>
</organism>
<gene>
    <name evidence="2" type="ORF">QBC35DRAFT_476305</name>
</gene>
<feature type="chain" id="PRO_5042934474" evidence="1">
    <location>
        <begin position="19"/>
        <end position="184"/>
    </location>
</feature>
<evidence type="ECO:0000313" key="2">
    <source>
        <dbReference type="EMBL" id="KAK4185489.1"/>
    </source>
</evidence>
<dbReference type="AlphaFoldDB" id="A0AAN6WP62"/>
<evidence type="ECO:0000313" key="3">
    <source>
        <dbReference type="Proteomes" id="UP001302126"/>
    </source>
</evidence>
<sequence>MKFNVAFLLTALVSFASAEKAETADMAAEAIEAGTAQGGWLCPATDPQPYMDQYPRTIPRCCLLTSTGAGQALGNECLFPIVSGKPLPNDRDSFIDVCADQGGEDRPRRIPSCCASASGGAGSFPSGLVPCYDLYGLLKSNSRQGSSNVVGGLLQTVVELVETLLNTVTGILGGLGTTATTGRT</sequence>
<keyword evidence="3" id="KW-1185">Reference proteome</keyword>
<protein>
    <submittedName>
        <fullName evidence="2">Uncharacterized protein</fullName>
    </submittedName>
</protein>
<feature type="signal peptide" evidence="1">
    <location>
        <begin position="1"/>
        <end position="18"/>
    </location>
</feature>
<evidence type="ECO:0000256" key="1">
    <source>
        <dbReference type="SAM" id="SignalP"/>
    </source>
</evidence>
<name>A0AAN6WP62_9PEZI</name>